<dbReference type="STRING" id="573058.SAMN00017477_1780"/>
<sequence length="157" mass="17595">MSVESVREVFKKDDLEDLVLHSDVISDTVENAASLLGCEPKQIAKTMSFVIGDETVLIVTSGDAKIDNPKYKAKFNSKAKMASFEDVERLTGHSPGGICPFGLKDNVKVYLDESLKRFDIVYTGGGDSYNTVKVNLEQLEKYSNYIEWIDVCKNWQE</sequence>
<dbReference type="GO" id="GO:0002161">
    <property type="term" value="F:aminoacyl-tRNA deacylase activity"/>
    <property type="evidence" value="ECO:0007669"/>
    <property type="project" value="InterPro"/>
</dbReference>
<dbReference type="Pfam" id="PF04073">
    <property type="entry name" value="tRNA_edit"/>
    <property type="match status" value="1"/>
</dbReference>
<evidence type="ECO:0000313" key="3">
    <source>
        <dbReference type="Proteomes" id="UP000192368"/>
    </source>
</evidence>
<dbReference type="Proteomes" id="UP000192368">
    <property type="component" value="Unassembled WGS sequence"/>
</dbReference>
<dbReference type="PANTHER" id="PTHR30411">
    <property type="entry name" value="CYTOPLASMIC PROTEIN"/>
    <property type="match status" value="1"/>
</dbReference>
<dbReference type="OrthoDB" id="9798760at2"/>
<reference evidence="3" key="1">
    <citation type="submission" date="2017-04" db="EMBL/GenBank/DDBJ databases">
        <authorList>
            <person name="Varghese N."/>
            <person name="Submissions S."/>
        </authorList>
    </citation>
    <scope>NUCLEOTIDE SEQUENCE [LARGE SCALE GENOMIC DNA]</scope>
    <source>
        <strain evidence="3">DSM 20463</strain>
    </source>
</reference>
<dbReference type="PANTHER" id="PTHR30411:SF1">
    <property type="entry name" value="CYTOPLASMIC PROTEIN"/>
    <property type="match status" value="1"/>
</dbReference>
<dbReference type="EMBL" id="FWWR01000011">
    <property type="protein sequence ID" value="SMB91288.1"/>
    <property type="molecule type" value="Genomic_DNA"/>
</dbReference>
<dbReference type="SUPFAM" id="SSF55826">
    <property type="entry name" value="YbaK/ProRS associated domain"/>
    <property type="match status" value="1"/>
</dbReference>
<evidence type="ECO:0000313" key="2">
    <source>
        <dbReference type="EMBL" id="SMB91288.1"/>
    </source>
</evidence>
<organism evidence="2 3">
    <name type="scientific">Peptoniphilus asaccharolyticus DSM 20463</name>
    <dbReference type="NCBI Taxonomy" id="573058"/>
    <lineage>
        <taxon>Bacteria</taxon>
        <taxon>Bacillati</taxon>
        <taxon>Bacillota</taxon>
        <taxon>Tissierellia</taxon>
        <taxon>Tissierellales</taxon>
        <taxon>Peptoniphilaceae</taxon>
        <taxon>Peptoniphilus</taxon>
    </lineage>
</organism>
<keyword evidence="3" id="KW-1185">Reference proteome</keyword>
<dbReference type="CDD" id="cd04333">
    <property type="entry name" value="ProX_deacylase"/>
    <property type="match status" value="1"/>
</dbReference>
<evidence type="ECO:0000259" key="1">
    <source>
        <dbReference type="Pfam" id="PF04073"/>
    </source>
</evidence>
<proteinExistence type="predicted"/>
<protein>
    <submittedName>
        <fullName evidence="2">Cys-tRNA(Pro) deacylase, prolyl-tRNA editing enzyme YbaK/EbsC</fullName>
    </submittedName>
</protein>
<dbReference type="Gene3D" id="3.90.960.10">
    <property type="entry name" value="YbaK/aminoacyl-tRNA synthetase-associated domain"/>
    <property type="match status" value="1"/>
</dbReference>
<dbReference type="AlphaFoldDB" id="A0A1W1VD35"/>
<accession>A0A1W1VD35</accession>
<dbReference type="RefSeq" id="WP_084231311.1">
    <property type="nucleotide sequence ID" value="NZ_FWWR01000011.1"/>
</dbReference>
<dbReference type="InterPro" id="IPR036754">
    <property type="entry name" value="YbaK/aa-tRNA-synt-asso_dom_sf"/>
</dbReference>
<feature type="domain" description="YbaK/aminoacyl-tRNA synthetase-associated" evidence="1">
    <location>
        <begin position="27"/>
        <end position="141"/>
    </location>
</feature>
<gene>
    <name evidence="2" type="ORF">SAMN00017477_1780</name>
</gene>
<name>A0A1W1VD35_PEPAS</name>
<dbReference type="InterPro" id="IPR007214">
    <property type="entry name" value="YbaK/aa-tRNA-synth-assoc-dom"/>
</dbReference>